<name>A0ABX1NNR0_9RHOO</name>
<accession>A0ABX1NNR0</accession>
<organism evidence="1 2">
    <name type="scientific">Aromatoleum toluolicum</name>
    <dbReference type="NCBI Taxonomy" id="90060"/>
    <lineage>
        <taxon>Bacteria</taxon>
        <taxon>Pseudomonadati</taxon>
        <taxon>Pseudomonadota</taxon>
        <taxon>Betaproteobacteria</taxon>
        <taxon>Rhodocyclales</taxon>
        <taxon>Rhodocyclaceae</taxon>
        <taxon>Aromatoleum</taxon>
    </lineage>
</organism>
<proteinExistence type="predicted"/>
<reference evidence="1 2" key="1">
    <citation type="submission" date="2019-12" db="EMBL/GenBank/DDBJ databases">
        <title>Comparative genomics gives insights into the taxonomy of the Azoarcus-Aromatoleum group and reveals separate origins of nif in the plant-associated Azoarcus and non-plant-associated Aromatoleum sub-groups.</title>
        <authorList>
            <person name="Lafos M."/>
            <person name="Maluk M."/>
            <person name="Batista M."/>
            <person name="Junghare M."/>
            <person name="Carmona M."/>
            <person name="Faoro H."/>
            <person name="Cruz L.M."/>
            <person name="Battistoni F."/>
            <person name="De Souza E."/>
            <person name="Pedrosa F."/>
            <person name="Chen W.-M."/>
            <person name="Poole P.S."/>
            <person name="Dixon R.A."/>
            <person name="James E.K."/>
        </authorList>
    </citation>
    <scope>NUCLEOTIDE SEQUENCE [LARGE SCALE GENOMIC DNA]</scope>
    <source>
        <strain evidence="1 2">T</strain>
    </source>
</reference>
<keyword evidence="2" id="KW-1185">Reference proteome</keyword>
<evidence type="ECO:0000313" key="2">
    <source>
        <dbReference type="Proteomes" id="UP000634522"/>
    </source>
</evidence>
<sequence length="49" mass="5443">MLGAFCGSYEEQTRFAFHLIADHKANDYLWGGWDSVAGGVESSFDFVLP</sequence>
<comment type="caution">
    <text evidence="1">The sequence shown here is derived from an EMBL/GenBank/DDBJ whole genome shotgun (WGS) entry which is preliminary data.</text>
</comment>
<gene>
    <name evidence="1" type="ORF">GPA27_26445</name>
</gene>
<dbReference type="RefSeq" id="WP_169143424.1">
    <property type="nucleotide sequence ID" value="NZ_WTVS01000111.1"/>
</dbReference>
<protein>
    <submittedName>
        <fullName evidence="1">Uncharacterized protein</fullName>
    </submittedName>
</protein>
<evidence type="ECO:0000313" key="1">
    <source>
        <dbReference type="EMBL" id="NMG00921.1"/>
    </source>
</evidence>
<dbReference type="Proteomes" id="UP000634522">
    <property type="component" value="Unassembled WGS sequence"/>
</dbReference>
<dbReference type="EMBL" id="WTVS01000111">
    <property type="protein sequence ID" value="NMG00921.1"/>
    <property type="molecule type" value="Genomic_DNA"/>
</dbReference>